<dbReference type="EMBL" id="JAJKFT010000001">
    <property type="protein sequence ID" value="MCC9626861.1"/>
    <property type="molecule type" value="Genomic_DNA"/>
</dbReference>
<organism evidence="2 3">
    <name type="scientific">Blastopirellula sediminis</name>
    <dbReference type="NCBI Taxonomy" id="2894196"/>
    <lineage>
        <taxon>Bacteria</taxon>
        <taxon>Pseudomonadati</taxon>
        <taxon>Planctomycetota</taxon>
        <taxon>Planctomycetia</taxon>
        <taxon>Pirellulales</taxon>
        <taxon>Pirellulaceae</taxon>
        <taxon>Blastopirellula</taxon>
    </lineage>
</organism>
<keyword evidence="3" id="KW-1185">Reference proteome</keyword>
<keyword evidence="1" id="KW-0812">Transmembrane</keyword>
<sequence length="183" mass="19627">MIESNDNPFASPQATSTMADRSNVPAFEWYSFPTQSGLFYGGILGAAALGILGVMVVILENADPLPLFVLPVFVAIGAICGAMLGGISGAAIGLVAVFARKSLWKTEVHFFSSMIVSPFVFAGPWLLLGYQSGMLSTERYQIFVGVMSVCGLLHGVCLFLALRSISKAKAEQLRSSSWEHERD</sequence>
<feature type="transmembrane region" description="Helical" evidence="1">
    <location>
        <begin position="110"/>
        <end position="128"/>
    </location>
</feature>
<dbReference type="RefSeq" id="WP_230214269.1">
    <property type="nucleotide sequence ID" value="NZ_JAJKFT010000001.1"/>
</dbReference>
<proteinExistence type="predicted"/>
<name>A0A9X1SES7_9BACT</name>
<feature type="transmembrane region" description="Helical" evidence="1">
    <location>
        <begin position="65"/>
        <end position="98"/>
    </location>
</feature>
<protein>
    <submittedName>
        <fullName evidence="2">Uncharacterized protein</fullName>
    </submittedName>
</protein>
<evidence type="ECO:0000313" key="3">
    <source>
        <dbReference type="Proteomes" id="UP001139103"/>
    </source>
</evidence>
<dbReference type="AlphaFoldDB" id="A0A9X1SES7"/>
<keyword evidence="1" id="KW-1133">Transmembrane helix</keyword>
<evidence type="ECO:0000313" key="2">
    <source>
        <dbReference type="EMBL" id="MCC9626861.1"/>
    </source>
</evidence>
<dbReference type="Proteomes" id="UP001139103">
    <property type="component" value="Unassembled WGS sequence"/>
</dbReference>
<accession>A0A9X1SES7</accession>
<reference evidence="2" key="1">
    <citation type="submission" date="2021-11" db="EMBL/GenBank/DDBJ databases">
        <title>Genome sequence.</title>
        <authorList>
            <person name="Sun Q."/>
        </authorList>
    </citation>
    <scope>NUCLEOTIDE SEQUENCE</scope>
    <source>
        <strain evidence="2">JC732</strain>
    </source>
</reference>
<comment type="caution">
    <text evidence="2">The sequence shown here is derived from an EMBL/GenBank/DDBJ whole genome shotgun (WGS) entry which is preliminary data.</text>
</comment>
<feature type="transmembrane region" description="Helical" evidence="1">
    <location>
        <begin position="38"/>
        <end position="59"/>
    </location>
</feature>
<feature type="transmembrane region" description="Helical" evidence="1">
    <location>
        <begin position="140"/>
        <end position="162"/>
    </location>
</feature>
<evidence type="ECO:0000256" key="1">
    <source>
        <dbReference type="SAM" id="Phobius"/>
    </source>
</evidence>
<gene>
    <name evidence="2" type="ORF">LOC68_00440</name>
</gene>
<keyword evidence="1" id="KW-0472">Membrane</keyword>